<proteinExistence type="predicted"/>
<accession>S7UN24</accession>
<dbReference type="OrthoDB" id="5460292at2"/>
<dbReference type="eggNOG" id="COG3242">
    <property type="taxonomic scope" value="Bacteria"/>
</dbReference>
<evidence type="ECO:0000256" key="1">
    <source>
        <dbReference type="SAM" id="Phobius"/>
    </source>
</evidence>
<evidence type="ECO:0008006" key="4">
    <source>
        <dbReference type="Google" id="ProtNLM"/>
    </source>
</evidence>
<evidence type="ECO:0000313" key="3">
    <source>
        <dbReference type="Proteomes" id="UP000014975"/>
    </source>
</evidence>
<dbReference type="PATRIC" id="fig|1121439.3.peg.471"/>
<dbReference type="Pfam" id="PF09838">
    <property type="entry name" value="DUF2065"/>
    <property type="match status" value="1"/>
</dbReference>
<dbReference type="EMBL" id="ATHI01000004">
    <property type="protein sequence ID" value="EPR35384.1"/>
    <property type="molecule type" value="Genomic_DNA"/>
</dbReference>
<organism evidence="2 3">
    <name type="scientific">Alkalidesulfovibrio alkalitolerans DSM 16529</name>
    <dbReference type="NCBI Taxonomy" id="1121439"/>
    <lineage>
        <taxon>Bacteria</taxon>
        <taxon>Pseudomonadati</taxon>
        <taxon>Thermodesulfobacteriota</taxon>
        <taxon>Desulfovibrionia</taxon>
        <taxon>Desulfovibrionales</taxon>
        <taxon>Desulfovibrionaceae</taxon>
        <taxon>Alkalidesulfovibrio</taxon>
    </lineage>
</organism>
<protein>
    <recommendedName>
        <fullName evidence="4">DUF2065 domain-containing protein</fullName>
    </recommendedName>
</protein>
<dbReference type="RefSeq" id="WP_020885971.1">
    <property type="nucleotide sequence ID" value="NZ_ATHI01000004.1"/>
</dbReference>
<name>S7UN24_9BACT</name>
<sequence>MNIGWNDIFTAVGLALVIEGLPYFLWAEKMPKVLRLLSEKPPMVLRMIGMVAMLGGLLIVYIVRS</sequence>
<keyword evidence="1" id="KW-0472">Membrane</keyword>
<keyword evidence="1" id="KW-1133">Transmembrane helix</keyword>
<reference evidence="2 3" key="1">
    <citation type="journal article" date="2013" name="Genome Announc.">
        <title>Draft genome sequences for three mercury-methylating, sulfate-reducing bacteria.</title>
        <authorList>
            <person name="Brown S.D."/>
            <person name="Hurt R.A.Jr."/>
            <person name="Gilmour C.C."/>
            <person name="Elias D.A."/>
        </authorList>
    </citation>
    <scope>NUCLEOTIDE SEQUENCE [LARGE SCALE GENOMIC DNA]</scope>
    <source>
        <strain evidence="2 3">DSM 16529</strain>
    </source>
</reference>
<feature type="transmembrane region" description="Helical" evidence="1">
    <location>
        <begin position="43"/>
        <end position="63"/>
    </location>
</feature>
<dbReference type="AlphaFoldDB" id="S7UN24"/>
<comment type="caution">
    <text evidence="2">The sequence shown here is derived from an EMBL/GenBank/DDBJ whole genome shotgun (WGS) entry which is preliminary data.</text>
</comment>
<keyword evidence="3" id="KW-1185">Reference proteome</keyword>
<keyword evidence="1" id="KW-0812">Transmembrane</keyword>
<dbReference type="InterPro" id="IPR019201">
    <property type="entry name" value="DUF2065"/>
</dbReference>
<evidence type="ECO:0000313" key="2">
    <source>
        <dbReference type="EMBL" id="EPR35384.1"/>
    </source>
</evidence>
<gene>
    <name evidence="2" type="ORF">dsat_2085</name>
</gene>
<dbReference type="STRING" id="1121439.dsat_2085"/>
<dbReference type="Proteomes" id="UP000014975">
    <property type="component" value="Unassembled WGS sequence"/>
</dbReference>